<dbReference type="EMBL" id="PYAX01000004">
    <property type="protein sequence ID" value="PSL55769.1"/>
    <property type="molecule type" value="Genomic_DNA"/>
</dbReference>
<dbReference type="GO" id="GO:0003700">
    <property type="term" value="F:DNA-binding transcription factor activity"/>
    <property type="evidence" value="ECO:0007669"/>
    <property type="project" value="TreeGrafter"/>
</dbReference>
<evidence type="ECO:0000256" key="3">
    <source>
        <dbReference type="ARBA" id="ARBA00023125"/>
    </source>
</evidence>
<reference evidence="6 7" key="1">
    <citation type="submission" date="2018-03" db="EMBL/GenBank/DDBJ databases">
        <title>Genomic Encyclopedia of Type Strains, Phase III (KMG-III): the genomes of soil and plant-associated and newly described type strains.</title>
        <authorList>
            <person name="Whitman W."/>
        </authorList>
    </citation>
    <scope>NUCLEOTIDE SEQUENCE [LARGE SCALE GENOMIC DNA]</scope>
    <source>
        <strain evidence="6 7">CGMCC 4.7097</strain>
    </source>
</reference>
<protein>
    <submittedName>
        <fullName evidence="6">LacI family transcriptional regulator</fullName>
    </submittedName>
</protein>
<keyword evidence="2" id="KW-0805">Transcription regulation</keyword>
<dbReference type="GO" id="GO:0000976">
    <property type="term" value="F:transcription cis-regulatory region binding"/>
    <property type="evidence" value="ECO:0007669"/>
    <property type="project" value="TreeGrafter"/>
</dbReference>
<dbReference type="AlphaFoldDB" id="A0A2P8IBC1"/>
<dbReference type="InterPro" id="IPR001761">
    <property type="entry name" value="Peripla_BP/Lac1_sug-bd_dom"/>
</dbReference>
<keyword evidence="7" id="KW-1185">Reference proteome</keyword>
<dbReference type="SUPFAM" id="SSF53822">
    <property type="entry name" value="Periplasmic binding protein-like I"/>
    <property type="match status" value="1"/>
</dbReference>
<accession>A0A2P8IBC1</accession>
<dbReference type="SUPFAM" id="SSF47413">
    <property type="entry name" value="lambda repressor-like DNA-binding domains"/>
    <property type="match status" value="1"/>
</dbReference>
<dbReference type="InterPro" id="IPR028082">
    <property type="entry name" value="Peripla_BP_I"/>
</dbReference>
<dbReference type="InterPro" id="IPR000843">
    <property type="entry name" value="HTH_LacI"/>
</dbReference>
<dbReference type="PANTHER" id="PTHR30146">
    <property type="entry name" value="LACI-RELATED TRANSCRIPTIONAL REPRESSOR"/>
    <property type="match status" value="1"/>
</dbReference>
<keyword evidence="4" id="KW-0804">Transcription</keyword>
<dbReference type="Proteomes" id="UP000241118">
    <property type="component" value="Unassembled WGS sequence"/>
</dbReference>
<dbReference type="PROSITE" id="PS50932">
    <property type="entry name" value="HTH_LACI_2"/>
    <property type="match status" value="1"/>
</dbReference>
<evidence type="ECO:0000256" key="4">
    <source>
        <dbReference type="ARBA" id="ARBA00023163"/>
    </source>
</evidence>
<dbReference type="PANTHER" id="PTHR30146:SF148">
    <property type="entry name" value="HTH-TYPE TRANSCRIPTIONAL REPRESSOR PURR-RELATED"/>
    <property type="match status" value="1"/>
</dbReference>
<comment type="caution">
    <text evidence="6">The sequence shown here is derived from an EMBL/GenBank/DDBJ whole genome shotgun (WGS) entry which is preliminary data.</text>
</comment>
<dbReference type="CDD" id="cd06288">
    <property type="entry name" value="PBP1_sucrose_transcription_regulator"/>
    <property type="match status" value="1"/>
</dbReference>
<dbReference type="RefSeq" id="WP_106615510.1">
    <property type="nucleotide sequence ID" value="NZ_PYAX01000004.1"/>
</dbReference>
<feature type="domain" description="HTH lacI-type" evidence="5">
    <location>
        <begin position="4"/>
        <end position="60"/>
    </location>
</feature>
<dbReference type="CDD" id="cd01392">
    <property type="entry name" value="HTH_LacI"/>
    <property type="match status" value="1"/>
</dbReference>
<keyword evidence="3" id="KW-0238">DNA-binding</keyword>
<evidence type="ECO:0000256" key="1">
    <source>
        <dbReference type="ARBA" id="ARBA00022491"/>
    </source>
</evidence>
<name>A0A2P8IBC1_SACCR</name>
<dbReference type="Gene3D" id="1.10.260.40">
    <property type="entry name" value="lambda repressor-like DNA-binding domains"/>
    <property type="match status" value="1"/>
</dbReference>
<evidence type="ECO:0000313" key="7">
    <source>
        <dbReference type="Proteomes" id="UP000241118"/>
    </source>
</evidence>
<dbReference type="SMART" id="SM00354">
    <property type="entry name" value="HTH_LACI"/>
    <property type="match status" value="1"/>
</dbReference>
<dbReference type="PROSITE" id="PS00356">
    <property type="entry name" value="HTH_LACI_1"/>
    <property type="match status" value="1"/>
</dbReference>
<keyword evidence="1" id="KW-0678">Repressor</keyword>
<proteinExistence type="predicted"/>
<sequence length="343" mass="36268">MKRIGIKDVAAAAGVSATTVSHILNEVAGKRINPETRATVLRVARELGYRPNNLARGLRTSRTNTVGFISDEIATTPHAGQIIQGAQDAGAERGLLLLMLNTGGDPELERKAITLLVQHGVDGVLYASMYHRVVQVPPQLRSVPTVLVDASSDDPAVPSVVPDEEQGGLTATRELLAHGHRRIGFVTNTDDIPASRGRLAGYRAALAERGVGFDPALVVADRSDAPGGYRAARALLGSAHRPTALFCFNDRMAMGAYRAAGELGLAIPADVSVIGFDNQELISENLHPALSTVALPHYEMGARAIARLQAVIDPPDTTTGPAPREVLHCPLVARDSVAPPPRS</sequence>
<evidence type="ECO:0000313" key="6">
    <source>
        <dbReference type="EMBL" id="PSL55769.1"/>
    </source>
</evidence>
<gene>
    <name evidence="6" type="ORF">B0I31_10460</name>
</gene>
<dbReference type="Pfam" id="PF00356">
    <property type="entry name" value="LacI"/>
    <property type="match status" value="1"/>
</dbReference>
<evidence type="ECO:0000259" key="5">
    <source>
        <dbReference type="PROSITE" id="PS50932"/>
    </source>
</evidence>
<evidence type="ECO:0000256" key="2">
    <source>
        <dbReference type="ARBA" id="ARBA00023015"/>
    </source>
</evidence>
<dbReference type="Pfam" id="PF00532">
    <property type="entry name" value="Peripla_BP_1"/>
    <property type="match status" value="1"/>
</dbReference>
<dbReference type="Gene3D" id="3.40.50.2300">
    <property type="match status" value="2"/>
</dbReference>
<dbReference type="OrthoDB" id="9798934at2"/>
<dbReference type="InterPro" id="IPR010982">
    <property type="entry name" value="Lambda_DNA-bd_dom_sf"/>
</dbReference>
<organism evidence="6 7">
    <name type="scientific">Saccharothrix carnea</name>
    <dbReference type="NCBI Taxonomy" id="1280637"/>
    <lineage>
        <taxon>Bacteria</taxon>
        <taxon>Bacillati</taxon>
        <taxon>Actinomycetota</taxon>
        <taxon>Actinomycetes</taxon>
        <taxon>Pseudonocardiales</taxon>
        <taxon>Pseudonocardiaceae</taxon>
        <taxon>Saccharothrix</taxon>
    </lineage>
</organism>